<feature type="transmembrane region" description="Helical" evidence="1">
    <location>
        <begin position="60"/>
        <end position="86"/>
    </location>
</feature>
<keyword evidence="1" id="KW-0472">Membrane</keyword>
<dbReference type="AlphaFoldDB" id="A0A1M6IZR9"/>
<protein>
    <submittedName>
        <fullName evidence="2">Uncharacterized protein</fullName>
    </submittedName>
</protein>
<name>A0A1M6IZR9_9BACT</name>
<dbReference type="Proteomes" id="UP000183994">
    <property type="component" value="Unassembled WGS sequence"/>
</dbReference>
<dbReference type="RefSeq" id="WP_073474712.1">
    <property type="nucleotide sequence ID" value="NZ_FQZU01000007.1"/>
</dbReference>
<feature type="transmembrane region" description="Helical" evidence="1">
    <location>
        <begin position="32"/>
        <end position="54"/>
    </location>
</feature>
<evidence type="ECO:0000313" key="2">
    <source>
        <dbReference type="EMBL" id="SHJ39988.1"/>
    </source>
</evidence>
<dbReference type="STRING" id="1121393.SAMN02745216_01579"/>
<proteinExistence type="predicted"/>
<gene>
    <name evidence="2" type="ORF">SAMN02745216_01579</name>
</gene>
<sequence length="114" mass="12646">MEEALEQENTENVSILIGEAQLILAEKRTSLAVLRSGVAVLALPITVLSFLIATSKYYDIFSVLHFVIPLFCILGALTVIGIYLIARSVIRMQHYDKLLKKIKAKSNAISELID</sequence>
<accession>A0A1M6IZR9</accession>
<organism evidence="2 3">
    <name type="scientific">Desulfatibacillum alkenivorans DSM 16219</name>
    <dbReference type="NCBI Taxonomy" id="1121393"/>
    <lineage>
        <taxon>Bacteria</taxon>
        <taxon>Pseudomonadati</taxon>
        <taxon>Thermodesulfobacteriota</taxon>
        <taxon>Desulfobacteria</taxon>
        <taxon>Desulfobacterales</taxon>
        <taxon>Desulfatibacillaceae</taxon>
        <taxon>Desulfatibacillum</taxon>
    </lineage>
</organism>
<keyword evidence="1" id="KW-1133">Transmembrane helix</keyword>
<reference evidence="3" key="1">
    <citation type="submission" date="2016-11" db="EMBL/GenBank/DDBJ databases">
        <authorList>
            <person name="Varghese N."/>
            <person name="Submissions S."/>
        </authorList>
    </citation>
    <scope>NUCLEOTIDE SEQUENCE [LARGE SCALE GENOMIC DNA]</scope>
    <source>
        <strain evidence="3">DSM 16219</strain>
    </source>
</reference>
<evidence type="ECO:0000256" key="1">
    <source>
        <dbReference type="SAM" id="Phobius"/>
    </source>
</evidence>
<keyword evidence="1" id="KW-0812">Transmembrane</keyword>
<keyword evidence="3" id="KW-1185">Reference proteome</keyword>
<dbReference type="EMBL" id="FQZU01000007">
    <property type="protein sequence ID" value="SHJ39988.1"/>
    <property type="molecule type" value="Genomic_DNA"/>
</dbReference>
<evidence type="ECO:0000313" key="3">
    <source>
        <dbReference type="Proteomes" id="UP000183994"/>
    </source>
</evidence>